<evidence type="ECO:0000256" key="6">
    <source>
        <dbReference type="ARBA" id="ARBA00022741"/>
    </source>
</evidence>
<feature type="region of interest" description="Disordered" evidence="12">
    <location>
        <begin position="393"/>
        <end position="412"/>
    </location>
</feature>
<evidence type="ECO:0000259" key="14">
    <source>
        <dbReference type="Pfam" id="PF12819"/>
    </source>
</evidence>
<dbReference type="Pfam" id="PF12819">
    <property type="entry name" value="Malectin_like"/>
    <property type="match status" value="1"/>
</dbReference>
<dbReference type="GO" id="GO:0016020">
    <property type="term" value="C:membrane"/>
    <property type="evidence" value="ECO:0007669"/>
    <property type="project" value="UniProtKB-SubCell"/>
</dbReference>
<evidence type="ECO:0000256" key="3">
    <source>
        <dbReference type="ARBA" id="ARBA00022679"/>
    </source>
</evidence>
<dbReference type="PANTHER" id="PTHR34590:SF15">
    <property type="entry name" value="PROTEIN KINASE DOMAIN-CONTAINING PROTEIN"/>
    <property type="match status" value="1"/>
</dbReference>
<gene>
    <name evidence="15" type="ORF">M0R45_033221</name>
</gene>
<keyword evidence="11" id="KW-0325">Glycoprotein</keyword>
<evidence type="ECO:0000256" key="13">
    <source>
        <dbReference type="SAM" id="Phobius"/>
    </source>
</evidence>
<evidence type="ECO:0000256" key="12">
    <source>
        <dbReference type="SAM" id="MobiDB-lite"/>
    </source>
</evidence>
<dbReference type="GO" id="GO:0004674">
    <property type="term" value="F:protein serine/threonine kinase activity"/>
    <property type="evidence" value="ECO:0007669"/>
    <property type="project" value="UniProtKB-KW"/>
</dbReference>
<organism evidence="15 16">
    <name type="scientific">Rubus argutus</name>
    <name type="common">Southern blackberry</name>
    <dbReference type="NCBI Taxonomy" id="59490"/>
    <lineage>
        <taxon>Eukaryota</taxon>
        <taxon>Viridiplantae</taxon>
        <taxon>Streptophyta</taxon>
        <taxon>Embryophyta</taxon>
        <taxon>Tracheophyta</taxon>
        <taxon>Spermatophyta</taxon>
        <taxon>Magnoliopsida</taxon>
        <taxon>eudicotyledons</taxon>
        <taxon>Gunneridae</taxon>
        <taxon>Pentapetalae</taxon>
        <taxon>rosids</taxon>
        <taxon>fabids</taxon>
        <taxon>Rosales</taxon>
        <taxon>Rosaceae</taxon>
        <taxon>Rosoideae</taxon>
        <taxon>Rosoideae incertae sedis</taxon>
        <taxon>Rubus</taxon>
    </lineage>
</organism>
<evidence type="ECO:0000256" key="2">
    <source>
        <dbReference type="ARBA" id="ARBA00022527"/>
    </source>
</evidence>
<evidence type="ECO:0000256" key="4">
    <source>
        <dbReference type="ARBA" id="ARBA00022692"/>
    </source>
</evidence>
<sequence length="527" mass="59530">MKPLLTHPLYLSLFLYYFVTLLVASYTPIDDITLACGYSRDQATSNYNHRNWTGDINSKFPPIQDGFPLSPGQKFIRLYFNPASYQDFDRSKSNFSVKAGGFTLLKDFNAYAAAKFDDMETLIREFCVNIDSQQQSLNIIFSPTRDIPDSYAFINGIEIVSMPTNLYYTAAESHGIQYLSNQVNFYIGNNTALESMYRINVGGSQVLPERDTGMYRNWYATDDLYLNDVSRRSSIIPLTNKVELRFSKIPEYTAPKEVYRTGRSMGGNNKTLKLSYNLTWGFHVDPNFFYLVRLHFCEFEIIITRPRDRVFLIYIANQTAEKHADIIQWSGGNGVPLYRDYIVSMPGQGSKKKVNLFLALQANPNDWLSNYADALLNGLEIFKLNDTNGNLAGPNPDLPEVTAPEPGSQNPKNLNKKKLTAIVAGVAVTGILVLCVLGYLVFKRGRKVKDSSYCQKPKWGPFSFATTKSTKSRGLSLSSDLCHHFHWLRSKKPLKTSTIFLSSVLVGLVMCTKGMWTVGPHAWRSNG</sequence>
<dbReference type="GO" id="GO:0004714">
    <property type="term" value="F:transmembrane receptor protein tyrosine kinase activity"/>
    <property type="evidence" value="ECO:0007669"/>
    <property type="project" value="InterPro"/>
</dbReference>
<dbReference type="GO" id="GO:0005524">
    <property type="term" value="F:ATP binding"/>
    <property type="evidence" value="ECO:0007669"/>
    <property type="project" value="UniProtKB-KW"/>
</dbReference>
<keyword evidence="2" id="KW-0723">Serine/threonine-protein kinase</keyword>
<evidence type="ECO:0000313" key="15">
    <source>
        <dbReference type="EMBL" id="KAK9924874.1"/>
    </source>
</evidence>
<comment type="subcellular location">
    <subcellularLocation>
        <location evidence="1">Membrane</location>
        <topology evidence="1">Single-pass type I membrane protein</topology>
    </subcellularLocation>
</comment>
<evidence type="ECO:0000256" key="10">
    <source>
        <dbReference type="ARBA" id="ARBA00023136"/>
    </source>
</evidence>
<keyword evidence="16" id="KW-1185">Reference proteome</keyword>
<evidence type="ECO:0000256" key="8">
    <source>
        <dbReference type="ARBA" id="ARBA00022840"/>
    </source>
</evidence>
<dbReference type="EMBL" id="JBEDUW010000006">
    <property type="protein sequence ID" value="KAK9924874.1"/>
    <property type="molecule type" value="Genomic_DNA"/>
</dbReference>
<name>A0AAW1WLR0_RUBAR</name>
<keyword evidence="8" id="KW-0067">ATP-binding</keyword>
<keyword evidence="5" id="KW-0732">Signal</keyword>
<evidence type="ECO:0000313" key="16">
    <source>
        <dbReference type="Proteomes" id="UP001457282"/>
    </source>
</evidence>
<dbReference type="AlphaFoldDB" id="A0AAW1WLR0"/>
<evidence type="ECO:0000256" key="11">
    <source>
        <dbReference type="ARBA" id="ARBA00023180"/>
    </source>
</evidence>
<dbReference type="Gene3D" id="2.60.120.430">
    <property type="entry name" value="Galactose-binding lectin"/>
    <property type="match status" value="2"/>
</dbReference>
<feature type="domain" description="Malectin-like" evidence="14">
    <location>
        <begin position="74"/>
        <end position="383"/>
    </location>
</feature>
<dbReference type="InterPro" id="IPR024788">
    <property type="entry name" value="Malectin-like_Carb-bd_dom"/>
</dbReference>
<proteinExistence type="predicted"/>
<evidence type="ECO:0000256" key="9">
    <source>
        <dbReference type="ARBA" id="ARBA00022989"/>
    </source>
</evidence>
<dbReference type="PANTHER" id="PTHR34590">
    <property type="entry name" value="OS03G0124300 PROTEIN-RELATED"/>
    <property type="match status" value="1"/>
</dbReference>
<evidence type="ECO:0000256" key="7">
    <source>
        <dbReference type="ARBA" id="ARBA00022777"/>
    </source>
</evidence>
<evidence type="ECO:0000256" key="1">
    <source>
        <dbReference type="ARBA" id="ARBA00004479"/>
    </source>
</evidence>
<dbReference type="FunFam" id="2.60.120.430:FF:000003">
    <property type="entry name" value="FERONIA receptor-like kinase"/>
    <property type="match status" value="1"/>
</dbReference>
<dbReference type="FunFam" id="2.60.120.430:FF:000007">
    <property type="entry name" value="FERONIA receptor-like kinase"/>
    <property type="match status" value="1"/>
</dbReference>
<dbReference type="Proteomes" id="UP001457282">
    <property type="component" value="Unassembled WGS sequence"/>
</dbReference>
<keyword evidence="3" id="KW-0808">Transferase</keyword>
<keyword evidence="9 13" id="KW-1133">Transmembrane helix</keyword>
<feature type="transmembrane region" description="Helical" evidence="13">
    <location>
        <begin position="499"/>
        <end position="518"/>
    </location>
</feature>
<feature type="transmembrane region" description="Helical" evidence="13">
    <location>
        <begin position="9"/>
        <end position="29"/>
    </location>
</feature>
<feature type="transmembrane region" description="Helical" evidence="13">
    <location>
        <begin position="419"/>
        <end position="442"/>
    </location>
</feature>
<keyword evidence="6" id="KW-0547">Nucleotide-binding</keyword>
<keyword evidence="4 13" id="KW-0812">Transmembrane</keyword>
<comment type="caution">
    <text evidence="15">The sequence shown here is derived from an EMBL/GenBank/DDBJ whole genome shotgun (WGS) entry which is preliminary data.</text>
</comment>
<reference evidence="15 16" key="1">
    <citation type="journal article" date="2023" name="G3 (Bethesda)">
        <title>A chromosome-length genome assembly and annotation of blackberry (Rubus argutus, cv. 'Hillquist').</title>
        <authorList>
            <person name="Bruna T."/>
            <person name="Aryal R."/>
            <person name="Dudchenko O."/>
            <person name="Sargent D.J."/>
            <person name="Mead D."/>
            <person name="Buti M."/>
            <person name="Cavallini A."/>
            <person name="Hytonen T."/>
            <person name="Andres J."/>
            <person name="Pham M."/>
            <person name="Weisz D."/>
            <person name="Mascagni F."/>
            <person name="Usai G."/>
            <person name="Natali L."/>
            <person name="Bassil N."/>
            <person name="Fernandez G.E."/>
            <person name="Lomsadze A."/>
            <person name="Armour M."/>
            <person name="Olukolu B."/>
            <person name="Poorten T."/>
            <person name="Britton C."/>
            <person name="Davik J."/>
            <person name="Ashrafi H."/>
            <person name="Aiden E.L."/>
            <person name="Borodovsky M."/>
            <person name="Worthington M."/>
        </authorList>
    </citation>
    <scope>NUCLEOTIDE SEQUENCE [LARGE SCALE GENOMIC DNA]</scope>
    <source>
        <strain evidence="15">PI 553951</strain>
    </source>
</reference>
<dbReference type="InterPro" id="IPR045272">
    <property type="entry name" value="ANXUR1/2-like"/>
</dbReference>
<keyword evidence="10 13" id="KW-0472">Membrane</keyword>
<evidence type="ECO:0000256" key="5">
    <source>
        <dbReference type="ARBA" id="ARBA00022729"/>
    </source>
</evidence>
<accession>A0AAW1WLR0</accession>
<keyword evidence="7" id="KW-0418">Kinase</keyword>
<protein>
    <recommendedName>
        <fullName evidence="14">Malectin-like domain-containing protein</fullName>
    </recommendedName>
</protein>